<evidence type="ECO:0000313" key="5">
    <source>
        <dbReference type="EMBL" id="EMR03831.1"/>
    </source>
</evidence>
<dbReference type="InterPro" id="IPR039425">
    <property type="entry name" value="RNA_pol_sigma-70-like"/>
</dbReference>
<protein>
    <submittedName>
        <fullName evidence="5">RNA polymerase sigma factor SigZ</fullName>
    </submittedName>
</protein>
<dbReference type="AlphaFoldDB" id="M7N9G5"/>
<evidence type="ECO:0000256" key="2">
    <source>
        <dbReference type="ARBA" id="ARBA00023082"/>
    </source>
</evidence>
<evidence type="ECO:0000259" key="4">
    <source>
        <dbReference type="Pfam" id="PF04542"/>
    </source>
</evidence>
<dbReference type="InterPro" id="IPR007627">
    <property type="entry name" value="RNA_pol_sigma70_r2"/>
</dbReference>
<dbReference type="STRING" id="1279009.ADICEAN_00980"/>
<evidence type="ECO:0000313" key="6">
    <source>
        <dbReference type="Proteomes" id="UP000011910"/>
    </source>
</evidence>
<sequence>MESLSAYQQQQLVAQPTDTCTSCIAAPEAATAVPELCTQAWGVWQQHAKSLRQYLQQRTREQSLTDDLLSDVMLKAYKNCERLHEARDVRAWLTRIAQNTLTDHYRKKKLAACRRRS</sequence>
<dbReference type="OrthoDB" id="9780326at2"/>
<gene>
    <name evidence="5" type="ORF">ADICEAN_00980</name>
</gene>
<dbReference type="GO" id="GO:0016987">
    <property type="term" value="F:sigma factor activity"/>
    <property type="evidence" value="ECO:0007669"/>
    <property type="project" value="UniProtKB-KW"/>
</dbReference>
<proteinExistence type="predicted"/>
<name>M7N9G5_9BACT</name>
<reference evidence="5 6" key="1">
    <citation type="journal article" date="2013" name="Genome Announc.">
        <title>Draft Genome Sequence of Cesiribacter andamanensis Strain AMV16T, Isolated from a Soil Sample from a Mud Volcano in the Andaman Islands, India.</title>
        <authorList>
            <person name="Shivaji S."/>
            <person name="Ara S."/>
            <person name="Begum Z."/>
            <person name="Srinivas T.N."/>
            <person name="Singh A."/>
            <person name="Kumar Pinnaka A."/>
        </authorList>
    </citation>
    <scope>NUCLEOTIDE SEQUENCE [LARGE SCALE GENOMIC DNA]</scope>
    <source>
        <strain evidence="5 6">AMV16</strain>
    </source>
</reference>
<evidence type="ECO:0000256" key="3">
    <source>
        <dbReference type="ARBA" id="ARBA00023163"/>
    </source>
</evidence>
<dbReference type="PANTHER" id="PTHR43133">
    <property type="entry name" value="RNA POLYMERASE ECF-TYPE SIGMA FACTO"/>
    <property type="match status" value="1"/>
</dbReference>
<dbReference type="Pfam" id="PF04542">
    <property type="entry name" value="Sigma70_r2"/>
    <property type="match status" value="1"/>
</dbReference>
<dbReference type="GO" id="GO:0006352">
    <property type="term" value="P:DNA-templated transcription initiation"/>
    <property type="evidence" value="ECO:0007669"/>
    <property type="project" value="InterPro"/>
</dbReference>
<dbReference type="Proteomes" id="UP000011910">
    <property type="component" value="Unassembled WGS sequence"/>
</dbReference>
<keyword evidence="2" id="KW-0731">Sigma factor</keyword>
<keyword evidence="3" id="KW-0804">Transcription</keyword>
<dbReference type="SUPFAM" id="SSF88946">
    <property type="entry name" value="Sigma2 domain of RNA polymerase sigma factors"/>
    <property type="match status" value="1"/>
</dbReference>
<keyword evidence="1" id="KW-0805">Transcription regulation</keyword>
<dbReference type="PANTHER" id="PTHR43133:SF62">
    <property type="entry name" value="RNA POLYMERASE SIGMA FACTOR SIGZ"/>
    <property type="match status" value="1"/>
</dbReference>
<feature type="domain" description="RNA polymerase sigma-70 region 2" evidence="4">
    <location>
        <begin position="44"/>
        <end position="109"/>
    </location>
</feature>
<dbReference type="eggNOG" id="COG1595">
    <property type="taxonomic scope" value="Bacteria"/>
</dbReference>
<evidence type="ECO:0000256" key="1">
    <source>
        <dbReference type="ARBA" id="ARBA00023015"/>
    </source>
</evidence>
<accession>M7N9G5</accession>
<dbReference type="InterPro" id="IPR013325">
    <property type="entry name" value="RNA_pol_sigma_r2"/>
</dbReference>
<keyword evidence="6" id="KW-1185">Reference proteome</keyword>
<comment type="caution">
    <text evidence="5">The sequence shown here is derived from an EMBL/GenBank/DDBJ whole genome shotgun (WGS) entry which is preliminary data.</text>
</comment>
<dbReference type="Gene3D" id="1.10.1740.10">
    <property type="match status" value="1"/>
</dbReference>
<dbReference type="EMBL" id="AODQ01000016">
    <property type="protein sequence ID" value="EMR03831.1"/>
    <property type="molecule type" value="Genomic_DNA"/>
</dbReference>
<dbReference type="RefSeq" id="WP_009194382.1">
    <property type="nucleotide sequence ID" value="NZ_AODQ01000016.1"/>
</dbReference>
<organism evidence="5 6">
    <name type="scientific">Cesiribacter andamanensis AMV16</name>
    <dbReference type="NCBI Taxonomy" id="1279009"/>
    <lineage>
        <taxon>Bacteria</taxon>
        <taxon>Pseudomonadati</taxon>
        <taxon>Bacteroidota</taxon>
        <taxon>Cytophagia</taxon>
        <taxon>Cytophagales</taxon>
        <taxon>Cesiribacteraceae</taxon>
        <taxon>Cesiribacter</taxon>
    </lineage>
</organism>